<keyword evidence="3" id="KW-1185">Reference proteome</keyword>
<dbReference type="AlphaFoldDB" id="A0A6G0X867"/>
<dbReference type="VEuPathDB" id="FungiDB:AeMF1_002442"/>
<dbReference type="OrthoDB" id="70263at2759"/>
<organism evidence="2 3">
    <name type="scientific">Aphanomyces euteiches</name>
    <dbReference type="NCBI Taxonomy" id="100861"/>
    <lineage>
        <taxon>Eukaryota</taxon>
        <taxon>Sar</taxon>
        <taxon>Stramenopiles</taxon>
        <taxon>Oomycota</taxon>
        <taxon>Saprolegniomycetes</taxon>
        <taxon>Saprolegniales</taxon>
        <taxon>Verrucalvaceae</taxon>
        <taxon>Aphanomyces</taxon>
    </lineage>
</organism>
<keyword evidence="1" id="KW-0472">Membrane</keyword>
<gene>
    <name evidence="2" type="ORF">Ae201684_007222</name>
</gene>
<dbReference type="Proteomes" id="UP000481153">
    <property type="component" value="Unassembled WGS sequence"/>
</dbReference>
<feature type="transmembrane region" description="Helical" evidence="1">
    <location>
        <begin position="20"/>
        <end position="41"/>
    </location>
</feature>
<evidence type="ECO:0000313" key="2">
    <source>
        <dbReference type="EMBL" id="KAF0736199.1"/>
    </source>
</evidence>
<dbReference type="EMBL" id="VJMJ01000089">
    <property type="protein sequence ID" value="KAF0736199.1"/>
    <property type="molecule type" value="Genomic_DNA"/>
</dbReference>
<accession>A0A6G0X867</accession>
<evidence type="ECO:0000256" key="1">
    <source>
        <dbReference type="SAM" id="Phobius"/>
    </source>
</evidence>
<protein>
    <submittedName>
        <fullName evidence="2">Uncharacterized protein</fullName>
    </submittedName>
</protein>
<comment type="caution">
    <text evidence="2">The sequence shown here is derived from an EMBL/GenBank/DDBJ whole genome shotgun (WGS) entry which is preliminary data.</text>
</comment>
<evidence type="ECO:0000313" key="3">
    <source>
        <dbReference type="Proteomes" id="UP000481153"/>
    </source>
</evidence>
<sequence length="87" mass="9784">MEFLGDNLDVDREQTFMEKHGTAIAIGALFLGFLHFSWLLYSSIKPIWDEMKATEAEQAALQAKMAASGKKKPLIVAKDRVKSKKDQ</sequence>
<keyword evidence="1" id="KW-1133">Transmembrane helix</keyword>
<reference evidence="2 3" key="1">
    <citation type="submission" date="2019-07" db="EMBL/GenBank/DDBJ databases">
        <title>Genomics analysis of Aphanomyces spp. identifies a new class of oomycete effector associated with host adaptation.</title>
        <authorList>
            <person name="Gaulin E."/>
        </authorList>
    </citation>
    <scope>NUCLEOTIDE SEQUENCE [LARGE SCALE GENOMIC DNA]</scope>
    <source>
        <strain evidence="2 3">ATCC 201684</strain>
    </source>
</reference>
<proteinExistence type="predicted"/>
<name>A0A6G0X867_9STRA</name>
<keyword evidence="1" id="KW-0812">Transmembrane</keyword>